<dbReference type="RefSeq" id="WP_253074711.1">
    <property type="nucleotide sequence ID" value="NZ_CAKMAB010000026.1"/>
</dbReference>
<dbReference type="EMBL" id="CAKMAB010000026">
    <property type="protein sequence ID" value="CAH1057874.1"/>
    <property type="molecule type" value="Genomic_DNA"/>
</dbReference>
<evidence type="ECO:0000256" key="2">
    <source>
        <dbReference type="ARBA" id="ARBA00022723"/>
    </source>
</evidence>
<comment type="caution">
    <text evidence="5">The sequence shown here is derived from an EMBL/GenBank/DDBJ whole genome shotgun (WGS) entry which is preliminary data.</text>
</comment>
<organism evidence="5 6">
    <name type="scientific">Paenibacillus pseudetheri</name>
    <dbReference type="NCBI Taxonomy" id="2897682"/>
    <lineage>
        <taxon>Bacteria</taxon>
        <taxon>Bacillati</taxon>
        <taxon>Bacillota</taxon>
        <taxon>Bacilli</taxon>
        <taxon>Bacillales</taxon>
        <taxon>Paenibacillaceae</taxon>
        <taxon>Paenibacillus</taxon>
    </lineage>
</organism>
<dbReference type="PANTHER" id="PTHR43622:SF1">
    <property type="entry name" value="3-DEHYDROQUINATE SYNTHASE"/>
    <property type="match status" value="1"/>
</dbReference>
<keyword evidence="6" id="KW-1185">Reference proteome</keyword>
<sequence length="49" mass="5240">MESNLRQILNLGHTAGRALEALSGYELLHGEAIAIGLSIQVQLAEHLGM</sequence>
<dbReference type="InterPro" id="IPR050071">
    <property type="entry name" value="Dehydroquinate_synthase"/>
</dbReference>
<feature type="domain" description="3-dehydroquinate synthase C-terminal" evidence="4">
    <location>
        <begin position="2"/>
        <end position="49"/>
    </location>
</feature>
<dbReference type="PANTHER" id="PTHR43622">
    <property type="entry name" value="3-DEHYDROQUINATE SYNTHASE"/>
    <property type="match status" value="1"/>
</dbReference>
<evidence type="ECO:0000256" key="1">
    <source>
        <dbReference type="ARBA" id="ARBA00001941"/>
    </source>
</evidence>
<gene>
    <name evidence="5" type="primary">aroB_4</name>
    <name evidence="5" type="ORF">PAECIP111894_04047</name>
</gene>
<protein>
    <submittedName>
        <fullName evidence="5">3-dehydroquinate synthase</fullName>
        <ecNumber evidence="5">4.2.3.4</ecNumber>
    </submittedName>
</protein>
<accession>A0ABN8FQS6</accession>
<dbReference type="Gene3D" id="1.20.1090.10">
    <property type="entry name" value="Dehydroquinate synthase-like - alpha domain"/>
    <property type="match status" value="1"/>
</dbReference>
<evidence type="ECO:0000259" key="4">
    <source>
        <dbReference type="Pfam" id="PF24621"/>
    </source>
</evidence>
<evidence type="ECO:0000313" key="6">
    <source>
        <dbReference type="Proteomes" id="UP000838749"/>
    </source>
</evidence>
<evidence type="ECO:0000313" key="5">
    <source>
        <dbReference type="EMBL" id="CAH1057874.1"/>
    </source>
</evidence>
<name>A0ABN8FQS6_9BACL</name>
<dbReference type="EC" id="4.2.3.4" evidence="5"/>
<keyword evidence="2" id="KW-0479">Metal-binding</keyword>
<dbReference type="GO" id="GO:0003856">
    <property type="term" value="F:3-dehydroquinate synthase activity"/>
    <property type="evidence" value="ECO:0007669"/>
    <property type="project" value="UniProtKB-EC"/>
</dbReference>
<dbReference type="Proteomes" id="UP000838749">
    <property type="component" value="Unassembled WGS sequence"/>
</dbReference>
<proteinExistence type="predicted"/>
<dbReference type="SUPFAM" id="SSF56796">
    <property type="entry name" value="Dehydroquinate synthase-like"/>
    <property type="match status" value="1"/>
</dbReference>
<dbReference type="Pfam" id="PF24621">
    <property type="entry name" value="DHQS_C"/>
    <property type="match status" value="1"/>
</dbReference>
<keyword evidence="3" id="KW-0520">NAD</keyword>
<keyword evidence="5" id="KW-0456">Lyase</keyword>
<comment type="cofactor">
    <cofactor evidence="1">
        <name>Co(2+)</name>
        <dbReference type="ChEBI" id="CHEBI:48828"/>
    </cofactor>
</comment>
<dbReference type="InterPro" id="IPR056179">
    <property type="entry name" value="DHQS_C"/>
</dbReference>
<evidence type="ECO:0000256" key="3">
    <source>
        <dbReference type="ARBA" id="ARBA00023027"/>
    </source>
</evidence>
<reference evidence="5" key="1">
    <citation type="submission" date="2021-12" db="EMBL/GenBank/DDBJ databases">
        <authorList>
            <person name="Criscuolo A."/>
        </authorList>
    </citation>
    <scope>NUCLEOTIDE SEQUENCE</scope>
    <source>
        <strain evidence="5">CIP111894</strain>
    </source>
</reference>